<dbReference type="STRING" id="1848.SAMN05443637_105253"/>
<dbReference type="InterPro" id="IPR014710">
    <property type="entry name" value="RmlC-like_jellyroll"/>
</dbReference>
<dbReference type="EMBL" id="FRAP01000005">
    <property type="protein sequence ID" value="SHK38180.1"/>
    <property type="molecule type" value="Genomic_DNA"/>
</dbReference>
<evidence type="ECO:0000313" key="2">
    <source>
        <dbReference type="EMBL" id="SHK38180.1"/>
    </source>
</evidence>
<reference evidence="2 3" key="1">
    <citation type="submission" date="2016-11" db="EMBL/GenBank/DDBJ databases">
        <authorList>
            <person name="Jaros S."/>
            <person name="Januszkiewicz K."/>
            <person name="Wedrychowicz H."/>
        </authorList>
    </citation>
    <scope>NUCLEOTIDE SEQUENCE [LARGE SCALE GENOMIC DNA]</scope>
    <source>
        <strain evidence="2 3">DSM 43832</strain>
    </source>
</reference>
<sequence>MAENPLGQMQVIHVDDQPWVDYEDETGFIPQGAAVKPLIDPETGHTFMLTRFAPNYRAPSHWHPSDTIYIITQGEFSVEGEGTYRPGDVRWVKGGTAYGSESAGPDGCEFYIVSMGPFDVHDPEKVPPPNGDWRSVKGVQ</sequence>
<dbReference type="OrthoDB" id="3572465at2"/>
<protein>
    <recommendedName>
        <fullName evidence="1">ChrR-like cupin domain-containing protein</fullName>
    </recommendedName>
</protein>
<dbReference type="SUPFAM" id="SSF51182">
    <property type="entry name" value="RmlC-like cupins"/>
    <property type="match status" value="1"/>
</dbReference>
<dbReference type="Proteomes" id="UP000184363">
    <property type="component" value="Unassembled WGS sequence"/>
</dbReference>
<gene>
    <name evidence="2" type="ORF">SAMN05443637_105253</name>
</gene>
<dbReference type="InterPro" id="IPR011051">
    <property type="entry name" value="RmlC_Cupin_sf"/>
</dbReference>
<evidence type="ECO:0000313" key="3">
    <source>
        <dbReference type="Proteomes" id="UP000184363"/>
    </source>
</evidence>
<organism evidence="2 3">
    <name type="scientific">Pseudonocardia thermophila</name>
    <dbReference type="NCBI Taxonomy" id="1848"/>
    <lineage>
        <taxon>Bacteria</taxon>
        <taxon>Bacillati</taxon>
        <taxon>Actinomycetota</taxon>
        <taxon>Actinomycetes</taxon>
        <taxon>Pseudonocardiales</taxon>
        <taxon>Pseudonocardiaceae</taxon>
        <taxon>Pseudonocardia</taxon>
    </lineage>
</organism>
<accession>A0A1M6S0K1</accession>
<dbReference type="InterPro" id="IPR025979">
    <property type="entry name" value="ChrR-like_cupin_dom"/>
</dbReference>
<evidence type="ECO:0000259" key="1">
    <source>
        <dbReference type="Pfam" id="PF12973"/>
    </source>
</evidence>
<proteinExistence type="predicted"/>
<dbReference type="AlphaFoldDB" id="A0A1M6S0K1"/>
<name>A0A1M6S0K1_PSETH</name>
<dbReference type="Gene3D" id="2.60.120.10">
    <property type="entry name" value="Jelly Rolls"/>
    <property type="match status" value="1"/>
</dbReference>
<dbReference type="RefSeq" id="WP_073456560.1">
    <property type="nucleotide sequence ID" value="NZ_CALGVN010000011.1"/>
</dbReference>
<feature type="domain" description="ChrR-like cupin" evidence="1">
    <location>
        <begin position="8"/>
        <end position="103"/>
    </location>
</feature>
<keyword evidence="3" id="KW-1185">Reference proteome</keyword>
<dbReference type="Pfam" id="PF12973">
    <property type="entry name" value="Cupin_7"/>
    <property type="match status" value="1"/>
</dbReference>